<proteinExistence type="predicted"/>
<dbReference type="Proteomes" id="UP000799750">
    <property type="component" value="Unassembled WGS sequence"/>
</dbReference>
<evidence type="ECO:0000313" key="3">
    <source>
        <dbReference type="Proteomes" id="UP000799750"/>
    </source>
</evidence>
<evidence type="ECO:0000259" key="1">
    <source>
        <dbReference type="Pfam" id="PF20736"/>
    </source>
</evidence>
<dbReference type="OrthoDB" id="5358475at2759"/>
<dbReference type="AlphaFoldDB" id="A0A6A6QLA7"/>
<feature type="domain" description="Non-reducing end beta-L-arabinofuranosidase-like GH127 middle" evidence="1">
    <location>
        <begin position="92"/>
        <end position="152"/>
    </location>
</feature>
<organism evidence="2 3">
    <name type="scientific">Lophium mytilinum</name>
    <dbReference type="NCBI Taxonomy" id="390894"/>
    <lineage>
        <taxon>Eukaryota</taxon>
        <taxon>Fungi</taxon>
        <taxon>Dikarya</taxon>
        <taxon>Ascomycota</taxon>
        <taxon>Pezizomycotina</taxon>
        <taxon>Dothideomycetes</taxon>
        <taxon>Pleosporomycetidae</taxon>
        <taxon>Mytilinidiales</taxon>
        <taxon>Mytilinidiaceae</taxon>
        <taxon>Lophium</taxon>
    </lineage>
</organism>
<sequence length="330" mass="36234">MPRYSIGQMEAFNALPAAISPDWWSHTYVTQTNQPWSRNLTGQPYFNVNSYGNTFGLEPNFPCCTVNHGQGYPKYVASSYIRTGEYQVVHALLGPTTLQATLHGATVKISCKTSYPFSGHLEYTIEKKSAFEFPVRVPDWAATGSNSIFHGNTAVLTPTEGLQTFSISPGITKVEMNLDMQLNTSERNGSTAVYYGPLLYALDIEQAASFHSPLNFSDTKPLLADEVSPHTHDYVIEPASPWNFAIDPTSLEVEHVTSSDPKHLANPIWTRGAPPIVIWANAYPVEWPEELGTAGLPPQDPVVVGNATRVKLIPFGAAKLHIADFPTVKV</sequence>
<reference evidence="2" key="1">
    <citation type="journal article" date="2020" name="Stud. Mycol.">
        <title>101 Dothideomycetes genomes: a test case for predicting lifestyles and emergence of pathogens.</title>
        <authorList>
            <person name="Haridas S."/>
            <person name="Albert R."/>
            <person name="Binder M."/>
            <person name="Bloem J."/>
            <person name="Labutti K."/>
            <person name="Salamov A."/>
            <person name="Andreopoulos B."/>
            <person name="Baker S."/>
            <person name="Barry K."/>
            <person name="Bills G."/>
            <person name="Bluhm B."/>
            <person name="Cannon C."/>
            <person name="Castanera R."/>
            <person name="Culley D."/>
            <person name="Daum C."/>
            <person name="Ezra D."/>
            <person name="Gonzalez J."/>
            <person name="Henrissat B."/>
            <person name="Kuo A."/>
            <person name="Liang C."/>
            <person name="Lipzen A."/>
            <person name="Lutzoni F."/>
            <person name="Magnuson J."/>
            <person name="Mondo S."/>
            <person name="Nolan M."/>
            <person name="Ohm R."/>
            <person name="Pangilinan J."/>
            <person name="Park H.-J."/>
            <person name="Ramirez L."/>
            <person name="Alfaro M."/>
            <person name="Sun H."/>
            <person name="Tritt A."/>
            <person name="Yoshinaga Y."/>
            <person name="Zwiers L.-H."/>
            <person name="Turgeon B."/>
            <person name="Goodwin S."/>
            <person name="Spatafora J."/>
            <person name="Crous P."/>
            <person name="Grigoriev I."/>
        </authorList>
    </citation>
    <scope>NUCLEOTIDE SEQUENCE</scope>
    <source>
        <strain evidence="2">CBS 269.34</strain>
    </source>
</reference>
<accession>A0A6A6QLA7</accession>
<dbReference type="Pfam" id="PF20736">
    <property type="entry name" value="Glyco_hydro127M"/>
    <property type="match status" value="1"/>
</dbReference>
<dbReference type="InterPro" id="IPR049046">
    <property type="entry name" value="Beta-AFase-like_GH127_middle"/>
</dbReference>
<name>A0A6A6QLA7_9PEZI</name>
<dbReference type="EMBL" id="MU004192">
    <property type="protein sequence ID" value="KAF2493111.1"/>
    <property type="molecule type" value="Genomic_DNA"/>
</dbReference>
<keyword evidence="3" id="KW-1185">Reference proteome</keyword>
<gene>
    <name evidence="2" type="ORF">BU16DRAFT_528454</name>
</gene>
<protein>
    <recommendedName>
        <fullName evidence="1">Non-reducing end beta-L-arabinofuranosidase-like GH127 middle domain-containing protein</fullName>
    </recommendedName>
</protein>
<evidence type="ECO:0000313" key="2">
    <source>
        <dbReference type="EMBL" id="KAF2493111.1"/>
    </source>
</evidence>